<dbReference type="CDD" id="cd01876">
    <property type="entry name" value="YihA_EngB"/>
    <property type="match status" value="1"/>
</dbReference>
<dbReference type="VEuPathDB" id="TriTrypDB:TcIL3000.11.16910"/>
<dbReference type="InterPro" id="IPR030393">
    <property type="entry name" value="G_ENGB_dom"/>
</dbReference>
<reference evidence="7" key="1">
    <citation type="journal article" date="2012" name="Proc. Natl. Acad. Sci. U.S.A.">
        <title>Antigenic diversity is generated by distinct evolutionary mechanisms in African trypanosome species.</title>
        <authorList>
            <person name="Jackson A.P."/>
            <person name="Berry A."/>
            <person name="Aslett M."/>
            <person name="Allison H.C."/>
            <person name="Burton P."/>
            <person name="Vavrova-Anderson J."/>
            <person name="Brown R."/>
            <person name="Browne H."/>
            <person name="Corton N."/>
            <person name="Hauser H."/>
            <person name="Gamble J."/>
            <person name="Gilderthorp R."/>
            <person name="Marcello L."/>
            <person name="McQuillan J."/>
            <person name="Otto T.D."/>
            <person name="Quail M.A."/>
            <person name="Sanders M.J."/>
            <person name="van Tonder A."/>
            <person name="Ginger M.L."/>
            <person name="Field M.C."/>
            <person name="Barry J.D."/>
            <person name="Hertz-Fowler C."/>
            <person name="Berriman M."/>
        </authorList>
    </citation>
    <scope>NUCLEOTIDE SEQUENCE</scope>
    <source>
        <strain evidence="7">IL3000</strain>
    </source>
</reference>
<name>G0V3F4_TRYCI</name>
<dbReference type="EMBL" id="HE575324">
    <property type="protein sequence ID" value="CCC96177.1"/>
    <property type="molecule type" value="Genomic_DNA"/>
</dbReference>
<evidence type="ECO:0000256" key="3">
    <source>
        <dbReference type="ARBA" id="ARBA00022842"/>
    </source>
</evidence>
<evidence type="ECO:0000256" key="2">
    <source>
        <dbReference type="ARBA" id="ARBA00022741"/>
    </source>
</evidence>
<dbReference type="GO" id="GO:0005525">
    <property type="term" value="F:GTP binding"/>
    <property type="evidence" value="ECO:0007669"/>
    <property type="project" value="UniProtKB-KW"/>
</dbReference>
<evidence type="ECO:0000256" key="5">
    <source>
        <dbReference type="SAM" id="MobiDB-lite"/>
    </source>
</evidence>
<dbReference type="PANTHER" id="PTHR11649">
    <property type="entry name" value="MSS1/TRME-RELATED GTP-BINDING PROTEIN"/>
    <property type="match status" value="1"/>
</dbReference>
<dbReference type="PANTHER" id="PTHR11649:SF76">
    <property type="entry name" value="ENGB-TYPE G DOMAIN-CONTAINING PROTEIN"/>
    <property type="match status" value="1"/>
</dbReference>
<dbReference type="Pfam" id="PF01926">
    <property type="entry name" value="MMR_HSR1"/>
    <property type="match status" value="1"/>
</dbReference>
<keyword evidence="2" id="KW-0547">Nucleotide-binding</keyword>
<dbReference type="AlphaFoldDB" id="G0V3F4"/>
<dbReference type="PROSITE" id="PS51706">
    <property type="entry name" value="G_ENGB"/>
    <property type="match status" value="1"/>
</dbReference>
<gene>
    <name evidence="7" type="ORF">TCIL3000_11_16910</name>
</gene>
<accession>G0V3F4</accession>
<dbReference type="InterPro" id="IPR006073">
    <property type="entry name" value="GTP-bd"/>
</dbReference>
<keyword evidence="1" id="KW-0479">Metal-binding</keyword>
<organism evidence="7">
    <name type="scientific">Trypanosoma congolense (strain IL3000)</name>
    <dbReference type="NCBI Taxonomy" id="1068625"/>
    <lineage>
        <taxon>Eukaryota</taxon>
        <taxon>Discoba</taxon>
        <taxon>Euglenozoa</taxon>
        <taxon>Kinetoplastea</taxon>
        <taxon>Metakinetoplastina</taxon>
        <taxon>Trypanosomatida</taxon>
        <taxon>Trypanosomatidae</taxon>
        <taxon>Trypanosoma</taxon>
        <taxon>Nannomonas</taxon>
    </lineage>
</organism>
<evidence type="ECO:0000259" key="6">
    <source>
        <dbReference type="PROSITE" id="PS51706"/>
    </source>
</evidence>
<dbReference type="SUPFAM" id="SSF52540">
    <property type="entry name" value="P-loop containing nucleoside triphosphate hydrolases"/>
    <property type="match status" value="1"/>
</dbReference>
<dbReference type="GO" id="GO:0046872">
    <property type="term" value="F:metal ion binding"/>
    <property type="evidence" value="ECO:0007669"/>
    <property type="project" value="UniProtKB-KW"/>
</dbReference>
<keyword evidence="4" id="KW-0342">GTP-binding</keyword>
<feature type="domain" description="EngB-type G" evidence="6">
    <location>
        <begin position="82"/>
        <end position="268"/>
    </location>
</feature>
<evidence type="ECO:0000256" key="1">
    <source>
        <dbReference type="ARBA" id="ARBA00022723"/>
    </source>
</evidence>
<evidence type="ECO:0000313" key="7">
    <source>
        <dbReference type="EMBL" id="CCC96177.1"/>
    </source>
</evidence>
<dbReference type="Gene3D" id="3.40.50.300">
    <property type="entry name" value="P-loop containing nucleotide triphosphate hydrolases"/>
    <property type="match status" value="1"/>
</dbReference>
<protein>
    <submittedName>
        <fullName evidence="7">Uncharacterized protein TCIL3000_11_16910</fullName>
    </submittedName>
</protein>
<sequence length="650" mass="71288">MPCEGNMRPLLVPLFYRTCGWPGRHTAFLTQLRGLHTCGFELPSPLPRGEVLAQLSDEVFSKGNVHLKNVTTLSALPEGLHSFPEVCFIGKPNVGKSSIISCLLRNPRLGRAGKVRGTTQLMQFFNVGDALLLVDTPGYGGWRGRNGSQLLAKRACAFAILFQYLALRKRGPLKRVYWVMEATRFIQPRDEEIFTFLQREKISFTVILNKIDLFHGNHAAFHSQVRHIHKFLGSEEVPVIAVSADPGNVCNSVNITALRRDITRYCTSELTRTGNWTYKGVRELSYGPPSLDDICAVERRYPVESFVVPQDDNLSLKRFVSLHNEAKLGYLAASTSASKLSVKEKIETNLLDNDSTRAFGVVTDVAMNYGRITTNKTSEKKSLDNVEASAEFVGAPCFSEKATSFHFRPLLWGESRPNLEGGVSQLWRGDAEPHSPTPSPASTHKIPTLPSAAAAHDSSDGVPLSSAFSPYLGAEADTVRTITGVCIPRSMIPASVARLSSSQPGSFQEFAQHSGAGAYEKLVGGDSTLGDVFLERASTEGAREVEDRVPARAHTSARRRSLDTLLKKYVTQVRKKRSVHMQAEGYMCPWLAGAGQVSSTVTGITFGHAHIGSMELMKGLKRTGFGGQSYSVCTMKNRGRSTKKTGFWAT</sequence>
<evidence type="ECO:0000256" key="4">
    <source>
        <dbReference type="ARBA" id="ARBA00023134"/>
    </source>
</evidence>
<feature type="region of interest" description="Disordered" evidence="5">
    <location>
        <begin position="423"/>
        <end position="460"/>
    </location>
</feature>
<proteinExistence type="predicted"/>
<keyword evidence="3" id="KW-0460">Magnesium</keyword>
<dbReference type="InterPro" id="IPR027417">
    <property type="entry name" value="P-loop_NTPase"/>
</dbReference>